<name>A0ABT9R469_9ACTN</name>
<dbReference type="InterPro" id="IPR000073">
    <property type="entry name" value="AB_hydrolase_1"/>
</dbReference>
<evidence type="ECO:0000313" key="3">
    <source>
        <dbReference type="Proteomes" id="UP001230426"/>
    </source>
</evidence>
<dbReference type="PANTHER" id="PTHR46331:SF2">
    <property type="entry name" value="VALACYCLOVIR HYDROLASE"/>
    <property type="match status" value="1"/>
</dbReference>
<gene>
    <name evidence="2" type="ORF">J2S55_002943</name>
</gene>
<keyword evidence="3" id="KW-1185">Reference proteome</keyword>
<accession>A0ABT9R469</accession>
<dbReference type="RefSeq" id="WP_306860771.1">
    <property type="nucleotide sequence ID" value="NZ_JAUSRB010000002.1"/>
</dbReference>
<sequence>MTEMASGNGAATAMSKVLSSDGTAIAFERVGQGPALILVGGALSHRALPGMVELTGLLSRHFTVVNYDRRGRGDSGDREPYAVEREIEDLDAMINMVGGSASVWGISSGGVLALKAAAHGLAINKLALYEPPFVAGGSGRRPPADHQERLTRLVAAGRRSEAAAYFMTKVVGVPSVLVAAMRLLPRWSRLKAVANTLPYDAAVMGDYSLPVRQLGLITVPTLVMAGERSPAVRRQAARELTEAVPTARHRPLEEQNHNVSMKALAPVLVEYFKD</sequence>
<feature type="domain" description="AB hydrolase-1" evidence="1">
    <location>
        <begin position="40"/>
        <end position="257"/>
    </location>
</feature>
<dbReference type="Gene3D" id="3.40.50.1820">
    <property type="entry name" value="alpha/beta hydrolase"/>
    <property type="match status" value="1"/>
</dbReference>
<comment type="caution">
    <text evidence="2">The sequence shown here is derived from an EMBL/GenBank/DDBJ whole genome shotgun (WGS) entry which is preliminary data.</text>
</comment>
<dbReference type="Pfam" id="PF12697">
    <property type="entry name" value="Abhydrolase_6"/>
    <property type="match status" value="1"/>
</dbReference>
<dbReference type="InterPro" id="IPR029058">
    <property type="entry name" value="AB_hydrolase_fold"/>
</dbReference>
<reference evidence="2 3" key="1">
    <citation type="submission" date="2023-07" db="EMBL/GenBank/DDBJ databases">
        <title>Sequencing the genomes of 1000 actinobacteria strains.</title>
        <authorList>
            <person name="Klenk H.-P."/>
        </authorList>
    </citation>
    <scope>NUCLEOTIDE SEQUENCE [LARGE SCALE GENOMIC DNA]</scope>
    <source>
        <strain evidence="2 3">DSM 44109</strain>
    </source>
</reference>
<protein>
    <submittedName>
        <fullName evidence="2">Pimeloyl-ACP methyl ester carboxylesterase</fullName>
    </submittedName>
</protein>
<dbReference type="SUPFAM" id="SSF53474">
    <property type="entry name" value="alpha/beta-Hydrolases"/>
    <property type="match status" value="1"/>
</dbReference>
<dbReference type="PANTHER" id="PTHR46331">
    <property type="entry name" value="VALACYCLOVIR HYDROLASE"/>
    <property type="match status" value="1"/>
</dbReference>
<proteinExistence type="predicted"/>
<dbReference type="EMBL" id="JAUSRB010000002">
    <property type="protein sequence ID" value="MDP9863677.1"/>
    <property type="molecule type" value="Genomic_DNA"/>
</dbReference>
<evidence type="ECO:0000259" key="1">
    <source>
        <dbReference type="Pfam" id="PF12697"/>
    </source>
</evidence>
<dbReference type="Proteomes" id="UP001230426">
    <property type="component" value="Unassembled WGS sequence"/>
</dbReference>
<organism evidence="2 3">
    <name type="scientific">Streptosporangium brasiliense</name>
    <dbReference type="NCBI Taxonomy" id="47480"/>
    <lineage>
        <taxon>Bacteria</taxon>
        <taxon>Bacillati</taxon>
        <taxon>Actinomycetota</taxon>
        <taxon>Actinomycetes</taxon>
        <taxon>Streptosporangiales</taxon>
        <taxon>Streptosporangiaceae</taxon>
        <taxon>Streptosporangium</taxon>
    </lineage>
</organism>
<evidence type="ECO:0000313" key="2">
    <source>
        <dbReference type="EMBL" id="MDP9863677.1"/>
    </source>
</evidence>